<organism evidence="5 6">
    <name type="scientific">Candidatus Caccovicinus merdipullorum</name>
    <dbReference type="NCBI Taxonomy" id="2840724"/>
    <lineage>
        <taxon>Bacteria</taxon>
        <taxon>Bacillati</taxon>
        <taxon>Bacillota</taxon>
        <taxon>Clostridia</taxon>
        <taxon>Eubacteriales</taxon>
        <taxon>Candidatus Caccovicinus</taxon>
    </lineage>
</organism>
<dbReference type="Pfam" id="PF00589">
    <property type="entry name" value="Phage_integrase"/>
    <property type="match status" value="1"/>
</dbReference>
<comment type="caution">
    <text evidence="5">The sequence shown here is derived from an EMBL/GenBank/DDBJ whole genome shotgun (WGS) entry which is preliminary data.</text>
</comment>
<dbReference type="GO" id="GO:0015074">
    <property type="term" value="P:DNA integration"/>
    <property type="evidence" value="ECO:0007669"/>
    <property type="project" value="InterPro"/>
</dbReference>
<dbReference type="InterPro" id="IPR002104">
    <property type="entry name" value="Integrase_catalytic"/>
</dbReference>
<evidence type="ECO:0000313" key="6">
    <source>
        <dbReference type="Proteomes" id="UP000886860"/>
    </source>
</evidence>
<reference evidence="5" key="2">
    <citation type="journal article" date="2021" name="PeerJ">
        <title>Extensive microbial diversity within the chicken gut microbiome revealed by metagenomics and culture.</title>
        <authorList>
            <person name="Gilroy R."/>
            <person name="Ravi A."/>
            <person name="Getino M."/>
            <person name="Pursley I."/>
            <person name="Horton D.L."/>
            <person name="Alikhan N.F."/>
            <person name="Baker D."/>
            <person name="Gharbi K."/>
            <person name="Hall N."/>
            <person name="Watson M."/>
            <person name="Adriaenssens E.M."/>
            <person name="Foster-Nyarko E."/>
            <person name="Jarju S."/>
            <person name="Secka A."/>
            <person name="Antonio M."/>
            <person name="Oren A."/>
            <person name="Chaudhuri R.R."/>
            <person name="La Ragione R."/>
            <person name="Hildebrand F."/>
            <person name="Pallen M.J."/>
        </authorList>
    </citation>
    <scope>NUCLEOTIDE SEQUENCE</scope>
    <source>
        <strain evidence="5">CHK123-3438</strain>
    </source>
</reference>
<feature type="domain" description="Tyr recombinase" evidence="4">
    <location>
        <begin position="445"/>
        <end position="626"/>
    </location>
</feature>
<dbReference type="PANTHER" id="PTHR30349:SF64">
    <property type="entry name" value="PROPHAGE INTEGRASE INTD-RELATED"/>
    <property type="match status" value="1"/>
</dbReference>
<dbReference type="InterPro" id="IPR011010">
    <property type="entry name" value="DNA_brk_join_enz"/>
</dbReference>
<evidence type="ECO:0000256" key="1">
    <source>
        <dbReference type="ARBA" id="ARBA00008857"/>
    </source>
</evidence>
<proteinExistence type="inferred from homology"/>
<dbReference type="GO" id="GO:0006310">
    <property type="term" value="P:DNA recombination"/>
    <property type="evidence" value="ECO:0007669"/>
    <property type="project" value="UniProtKB-KW"/>
</dbReference>
<protein>
    <submittedName>
        <fullName evidence="5">Tyrosine-type recombinase/integrase</fullName>
    </submittedName>
</protein>
<dbReference type="InterPro" id="IPR050090">
    <property type="entry name" value="Tyrosine_recombinase_XerCD"/>
</dbReference>
<dbReference type="InterPro" id="IPR010998">
    <property type="entry name" value="Integrase_recombinase_N"/>
</dbReference>
<keyword evidence="3" id="KW-0233">DNA recombination</keyword>
<dbReference type="GO" id="GO:0003677">
    <property type="term" value="F:DNA binding"/>
    <property type="evidence" value="ECO:0007669"/>
    <property type="project" value="UniProtKB-KW"/>
</dbReference>
<dbReference type="Gene3D" id="1.10.443.10">
    <property type="entry name" value="Intergrase catalytic core"/>
    <property type="match status" value="1"/>
</dbReference>
<dbReference type="CDD" id="cd00397">
    <property type="entry name" value="DNA_BRE_C"/>
    <property type="match status" value="1"/>
</dbReference>
<gene>
    <name evidence="5" type="ORF">IAB60_11965</name>
</gene>
<dbReference type="Proteomes" id="UP000886860">
    <property type="component" value="Unassembled WGS sequence"/>
</dbReference>
<evidence type="ECO:0000259" key="4">
    <source>
        <dbReference type="PROSITE" id="PS51898"/>
    </source>
</evidence>
<dbReference type="PANTHER" id="PTHR30349">
    <property type="entry name" value="PHAGE INTEGRASE-RELATED"/>
    <property type="match status" value="1"/>
</dbReference>
<evidence type="ECO:0000256" key="3">
    <source>
        <dbReference type="ARBA" id="ARBA00023172"/>
    </source>
</evidence>
<evidence type="ECO:0000313" key="5">
    <source>
        <dbReference type="EMBL" id="HIT42787.1"/>
    </source>
</evidence>
<accession>A0A9D1GLN1</accession>
<dbReference type="EMBL" id="DVKS01000196">
    <property type="protein sequence ID" value="HIT42787.1"/>
    <property type="molecule type" value="Genomic_DNA"/>
</dbReference>
<name>A0A9D1GLN1_9FIRM</name>
<dbReference type="SUPFAM" id="SSF56349">
    <property type="entry name" value="DNA breaking-rejoining enzymes"/>
    <property type="match status" value="1"/>
</dbReference>
<sequence>MAQRILASAAERLREDMAACPYLSQKATDMVEDFLQRKGIRSLSEVTLDEEIAYFRFASFHPFLSPRQQRYYGGALEAYMLWYLRPGYADLEREIQEYGRLSRPAFHKIYQFLMISGIHRLDEIDYAARMSYEKYLSECRIRKVGEHVKMLDWLKLEAIRKHEHPLRKERLALKEQPLFLLYHPDYQTAMRFYFIQDKQDLVFDFSYSASLTVKKQIFSMLEASLKLDMSNKAYREQYLVPLKMLYLYCVKEQVRDIEQMELHQAEGFRRYLEENAGGKADSYSQILGRMRKFLFLNPAKTNWNANVWYLDRFRLKGDRMNPARKVGSFHFYLIQDVENRKLFQLYMKYCIGISSRSMNRIRAEYYNIYLFLQYCDGKGIKAARLSPQEFEQYITAEQDKPVLAATYNQRLEDINHFYLYLHSRGYVSKVPFMTGLYLKKAIPVHHDRSVPPEVQGEILAHLKDFPEELRLMYLHLWCAGLRVNEVCCLTGDAYSFRYGVAWLQVYQYKMKREKVIPIPETLYRLMQDYIHKNHRLPREYVFQGKDRQAYPAGTFCIQMKKICQEYGIRCGDYIFRSHDYRHSVATRLYDEGASLQAVRDFLGHLEEDMTKQYLDYIPQKINAANEKYFETNSLAGKLQKRKEEMEWKTVSM</sequence>
<reference evidence="5" key="1">
    <citation type="submission" date="2020-10" db="EMBL/GenBank/DDBJ databases">
        <authorList>
            <person name="Gilroy R."/>
        </authorList>
    </citation>
    <scope>NUCLEOTIDE SEQUENCE</scope>
    <source>
        <strain evidence="5">CHK123-3438</strain>
    </source>
</reference>
<evidence type="ECO:0000256" key="2">
    <source>
        <dbReference type="ARBA" id="ARBA00023125"/>
    </source>
</evidence>
<dbReference type="PROSITE" id="PS51898">
    <property type="entry name" value="TYR_RECOMBINASE"/>
    <property type="match status" value="1"/>
</dbReference>
<dbReference type="Gene3D" id="1.10.150.130">
    <property type="match status" value="1"/>
</dbReference>
<dbReference type="AlphaFoldDB" id="A0A9D1GLN1"/>
<keyword evidence="2" id="KW-0238">DNA-binding</keyword>
<comment type="similarity">
    <text evidence="1">Belongs to the 'phage' integrase family.</text>
</comment>
<dbReference type="InterPro" id="IPR013762">
    <property type="entry name" value="Integrase-like_cat_sf"/>
</dbReference>